<keyword evidence="1" id="KW-0472">Membrane</keyword>
<sequence length="38" mass="4294">MNEQQKDKDMLLSTTIGIIGDVVLFIPRLITGFIRGIF</sequence>
<evidence type="ECO:0000313" key="2">
    <source>
        <dbReference type="EMBL" id="ADC50528.1"/>
    </source>
</evidence>
<accession>D3FWN0</accession>
<evidence type="ECO:0000313" key="3">
    <source>
        <dbReference type="Proteomes" id="UP000001544"/>
    </source>
</evidence>
<proteinExistence type="predicted"/>
<dbReference type="AlphaFoldDB" id="D3FWN0"/>
<feature type="transmembrane region" description="Helical" evidence="1">
    <location>
        <begin position="12"/>
        <end position="34"/>
    </location>
</feature>
<keyword evidence="1" id="KW-1133">Transmembrane helix</keyword>
<protein>
    <submittedName>
        <fullName evidence="2">Uncharacterized protein</fullName>
    </submittedName>
</protein>
<organism evidence="2 3">
    <name type="scientific">Alkalihalophilus pseudofirmus (strain ATCC BAA-2126 / JCM 17055 / OF4)</name>
    <name type="common">Bacillus pseudofirmus</name>
    <dbReference type="NCBI Taxonomy" id="398511"/>
    <lineage>
        <taxon>Bacteria</taxon>
        <taxon>Bacillati</taxon>
        <taxon>Bacillota</taxon>
        <taxon>Bacilli</taxon>
        <taxon>Bacillales</taxon>
        <taxon>Bacillaceae</taxon>
        <taxon>Alkalihalophilus</taxon>
    </lineage>
</organism>
<name>D3FWN0_ALKPO</name>
<dbReference type="HOGENOM" id="CLU_3324636_0_0_9"/>
<gene>
    <name evidence="2" type="ordered locus">BpOF4_12385</name>
</gene>
<dbReference type="Proteomes" id="UP000001544">
    <property type="component" value="Chromosome"/>
</dbReference>
<keyword evidence="3" id="KW-1185">Reference proteome</keyword>
<reference evidence="2 3" key="1">
    <citation type="journal article" date="2011" name="Environ. Microbiol.">
        <title>Genome of alkaliphilic Bacillus pseudofirmus OF4 reveals adaptations that support the ability to grow in an external pH range from 7.5 to 11.4.</title>
        <authorList>
            <person name="Janto B."/>
            <person name="Ahmed A."/>
            <person name="Ito M."/>
            <person name="Liu J."/>
            <person name="Hicks D.B."/>
            <person name="Pagni S."/>
            <person name="Fackelmayer O.J."/>
            <person name="Smith T.A."/>
            <person name="Earl J."/>
            <person name="Elbourne L.D."/>
            <person name="Hassan K."/>
            <person name="Paulsen I.T."/>
            <person name="Kolsto A.B."/>
            <person name="Tourasse N.J."/>
            <person name="Ehrlich G.D."/>
            <person name="Boissy R."/>
            <person name="Ivey D.M."/>
            <person name="Li G."/>
            <person name="Xue Y."/>
            <person name="Ma Y."/>
            <person name="Hu F.Z."/>
            <person name="Krulwich T.A."/>
        </authorList>
    </citation>
    <scope>NUCLEOTIDE SEQUENCE [LARGE SCALE GENOMIC DNA]</scope>
    <source>
        <strain evidence="3">ATCC BAA-2126 / JCM 17055 / OF4</strain>
    </source>
</reference>
<dbReference type="KEGG" id="bpf:BpOF4_12385"/>
<dbReference type="STRING" id="398511.BpOF4_12385"/>
<evidence type="ECO:0000256" key="1">
    <source>
        <dbReference type="SAM" id="Phobius"/>
    </source>
</evidence>
<keyword evidence="1" id="KW-0812">Transmembrane</keyword>
<dbReference type="EMBL" id="CP001878">
    <property type="protein sequence ID" value="ADC50528.1"/>
    <property type="molecule type" value="Genomic_DNA"/>
</dbReference>